<dbReference type="Proteomes" id="UP000015103">
    <property type="component" value="Unassembled WGS sequence"/>
</dbReference>
<dbReference type="EMBL" id="ACPB03013134">
    <property type="status" value="NOT_ANNOTATED_CDS"/>
    <property type="molecule type" value="Genomic_DNA"/>
</dbReference>
<reference evidence="4" key="3">
    <citation type="submission" date="2015-05" db="UniProtKB">
        <authorList>
            <consortium name="EnsemblMetazoa"/>
        </authorList>
    </citation>
    <scope>IDENTIFICATION</scope>
</reference>
<dbReference type="OMA" id="VMQDEAS"/>
<dbReference type="GeneID" id="141458032"/>
<feature type="signal peptide" evidence="2">
    <location>
        <begin position="1"/>
        <end position="21"/>
    </location>
</feature>
<feature type="compositionally biased region" description="Basic and acidic residues" evidence="1">
    <location>
        <begin position="336"/>
        <end position="359"/>
    </location>
</feature>
<evidence type="ECO:0000256" key="1">
    <source>
        <dbReference type="SAM" id="MobiDB-lite"/>
    </source>
</evidence>
<evidence type="ECO:0000313" key="4">
    <source>
        <dbReference type="EnsemblMetazoa" id="RPRC011668-PA"/>
    </source>
</evidence>
<evidence type="ECO:0000256" key="2">
    <source>
        <dbReference type="SAM" id="SignalP"/>
    </source>
</evidence>
<dbReference type="EMBL" id="ACPB03013133">
    <property type="status" value="NOT_ANNOTATED_CDS"/>
    <property type="molecule type" value="Genomic_DNA"/>
</dbReference>
<proteinExistence type="evidence at transcript level"/>
<dbReference type="EMBL" id="ACPB03013136">
    <property type="status" value="NOT_ANNOTATED_CDS"/>
    <property type="molecule type" value="Genomic_DNA"/>
</dbReference>
<feature type="compositionally biased region" description="Basic and acidic residues" evidence="1">
    <location>
        <begin position="40"/>
        <end position="49"/>
    </location>
</feature>
<keyword evidence="3" id="KW-0527">Neuropeptide</keyword>
<dbReference type="EMBL" id="ACPB03013137">
    <property type="status" value="NOT_ANNOTATED_CDS"/>
    <property type="molecule type" value="Genomic_DNA"/>
</dbReference>
<dbReference type="AlphaFoldDB" id="D2KF00"/>
<dbReference type="RefSeq" id="XP_073991630.1">
    <property type="nucleotide sequence ID" value="XM_074135529.1"/>
</dbReference>
<keyword evidence="5" id="KW-1185">Reference proteome</keyword>
<dbReference type="HOGENOM" id="CLU_603146_0_0_1"/>
<dbReference type="InParanoid" id="D2KF00"/>
<dbReference type="VEuPathDB" id="VectorBase:RPRC011668"/>
<dbReference type="EMBL" id="ACPB03013131">
    <property type="status" value="NOT_ANNOTATED_CDS"/>
    <property type="molecule type" value="Genomic_DNA"/>
</dbReference>
<protein>
    <submittedName>
        <fullName evidence="3 4">Neuropeptide-like 1</fullName>
    </submittedName>
</protein>
<dbReference type="EnsemblMetazoa" id="RPRC011668-RA">
    <property type="protein sequence ID" value="RPRC011668-PA"/>
    <property type="gene ID" value="RPRC011668"/>
</dbReference>
<feature type="chain" id="PRO_5014087466" evidence="2">
    <location>
        <begin position="22"/>
        <end position="454"/>
    </location>
</feature>
<feature type="region of interest" description="Disordered" evidence="1">
    <location>
        <begin position="21"/>
        <end position="82"/>
    </location>
</feature>
<dbReference type="GO" id="GO:0007218">
    <property type="term" value="P:neuropeptide signaling pathway"/>
    <property type="evidence" value="ECO:0007669"/>
    <property type="project" value="UniProtKB-KW"/>
</dbReference>
<feature type="compositionally biased region" description="Basic and acidic residues" evidence="1">
    <location>
        <begin position="385"/>
        <end position="401"/>
    </location>
</feature>
<feature type="region of interest" description="Disordered" evidence="1">
    <location>
        <begin position="331"/>
        <end position="401"/>
    </location>
</feature>
<accession>D2KF00</accession>
<dbReference type="EMBL" id="ACPB03013132">
    <property type="status" value="NOT_ANNOTATED_CDS"/>
    <property type="molecule type" value="Genomic_DNA"/>
</dbReference>
<sequence>MIATSLAPLILTLLLLSKASGENNDNTKSSSKHALVTDTGEEHNLEKRHVSSLLGNRASGPYQTGKRSSPSKSSLDELAERLEEAAQEDKRYLGALARSGDLRVVARDRQEKREDLDSLIDELASTEEMRRMQFDALRDDLFEEEPDKRGVVSLARAGYLKPTTHDFLEDDEESSFYPAEDEDKRGGIASLARNGYYQKRTVDAELEQLMSEVYGIGEKRSVASLARSYNLPNAVKGGYENDDEKRNIPSLLRDRTSPLGEGKRHIGSFVANHGIPFVNNKEGGKRSVGSLARNRDFPYAVKFGKRDAPDEEGEEMSKRYVATLLRQGRLPIGIDSPDHGEMSSMKEDNDDHDVDKDEMSQVMQDEASKLSIRKKKSVPTVEGPTRIKREAAADEFGGVRDDDSLAQFADDAADSPINKRYFGVRGGGKMPGGRLPKVGGRSRNRHENSGRRRH</sequence>
<reference evidence="5" key="2">
    <citation type="submission" date="2015-04" db="EMBL/GenBank/DDBJ databases">
        <authorList>
            <person name="Wilson R.K."/>
            <person name="Warren W."/>
            <person name="Dotson E."/>
            <person name="Oliveira P.L."/>
        </authorList>
    </citation>
    <scope>NUCLEOTIDE SEQUENCE</scope>
</reference>
<dbReference type="EMBL" id="ACPB03013135">
    <property type="status" value="NOT_ANNOTATED_CDS"/>
    <property type="molecule type" value="Genomic_DNA"/>
</dbReference>
<feature type="compositionally biased region" description="Basic and acidic residues" evidence="1">
    <location>
        <begin position="445"/>
        <end position="454"/>
    </location>
</feature>
<reference evidence="3" key="1">
    <citation type="submission" date="2009-11" db="EMBL/GenBank/DDBJ databases">
        <title>Neuropeptide gene discovery in R. prolixus.</title>
        <authorList>
            <person name="Ons S."/>
            <person name="Sterkel M."/>
            <person name="Diambra L."/>
            <person name="Urlanb H."/>
            <person name="Rivera-Pomar R.V."/>
        </authorList>
    </citation>
    <scope>NUCLEOTIDE SEQUENCE</scope>
</reference>
<dbReference type="EMBL" id="ACPB03013138">
    <property type="status" value="NOT_ANNOTATED_CDS"/>
    <property type="molecule type" value="Genomic_DNA"/>
</dbReference>
<evidence type="ECO:0000313" key="5">
    <source>
        <dbReference type="Proteomes" id="UP000015103"/>
    </source>
</evidence>
<organism evidence="3">
    <name type="scientific">Rhodnius prolixus</name>
    <name type="common">Triatomid bug</name>
    <dbReference type="NCBI Taxonomy" id="13249"/>
    <lineage>
        <taxon>Eukaryota</taxon>
        <taxon>Metazoa</taxon>
        <taxon>Ecdysozoa</taxon>
        <taxon>Arthropoda</taxon>
        <taxon>Hexapoda</taxon>
        <taxon>Insecta</taxon>
        <taxon>Pterygota</taxon>
        <taxon>Neoptera</taxon>
        <taxon>Paraneoptera</taxon>
        <taxon>Hemiptera</taxon>
        <taxon>Heteroptera</taxon>
        <taxon>Panheteroptera</taxon>
        <taxon>Cimicomorpha</taxon>
        <taxon>Reduviidae</taxon>
        <taxon>Triatominae</taxon>
        <taxon>Rhodnius</taxon>
    </lineage>
</organism>
<feature type="compositionally biased region" description="Polar residues" evidence="1">
    <location>
        <begin position="61"/>
        <end position="73"/>
    </location>
</feature>
<dbReference type="EMBL" id="GU207865">
    <property type="protein sequence ID" value="ACZ96370.1"/>
    <property type="molecule type" value="mRNA"/>
</dbReference>
<keyword evidence="2" id="KW-0732">Signal</keyword>
<name>D2KF00_RHOPR</name>
<feature type="region of interest" description="Disordered" evidence="1">
    <location>
        <begin position="418"/>
        <end position="454"/>
    </location>
</feature>
<evidence type="ECO:0000313" key="3">
    <source>
        <dbReference type="EMBL" id="ACZ96370.1"/>
    </source>
</evidence>